<dbReference type="PANTHER" id="PTHR35798:SF1">
    <property type="entry name" value="CELL DIVISION PROTEIN SEPF"/>
    <property type="match status" value="1"/>
</dbReference>
<proteinExistence type="inferred from homology"/>
<evidence type="ECO:0000313" key="7">
    <source>
        <dbReference type="EMBL" id="KEY63673.1"/>
    </source>
</evidence>
<dbReference type="Pfam" id="PF04472">
    <property type="entry name" value="SepF"/>
    <property type="match status" value="1"/>
</dbReference>
<evidence type="ECO:0000256" key="4">
    <source>
        <dbReference type="ARBA" id="ARBA00044936"/>
    </source>
</evidence>
<gene>
    <name evidence="5" type="primary">sepF</name>
    <name evidence="7" type="ORF">U725_00121</name>
</gene>
<dbReference type="Gene3D" id="3.30.110.150">
    <property type="entry name" value="SepF-like protein"/>
    <property type="match status" value="1"/>
</dbReference>
<dbReference type="GO" id="GO:0043093">
    <property type="term" value="P:FtsZ-dependent cytokinesis"/>
    <property type="evidence" value="ECO:0007669"/>
    <property type="project" value="UniProtKB-UniRule"/>
</dbReference>
<comment type="subunit">
    <text evidence="5">Homodimer. Interacts with FtsZ.</text>
</comment>
<organism evidence="7 8">
    <name type="scientific">Lactococcus cremoris subsp. cremoris GE214</name>
    <dbReference type="NCBI Taxonomy" id="1415168"/>
    <lineage>
        <taxon>Bacteria</taxon>
        <taxon>Bacillati</taxon>
        <taxon>Bacillota</taxon>
        <taxon>Bacilli</taxon>
        <taxon>Lactobacillales</taxon>
        <taxon>Streptococcaceae</taxon>
        <taxon>Lactococcus</taxon>
        <taxon>Lactococcus cremoris subsp. cremoris</taxon>
    </lineage>
</organism>
<reference evidence="7 8" key="1">
    <citation type="submission" date="2014-06" db="EMBL/GenBank/DDBJ databases">
        <title>Draft genome sequence of the putrescine producing strain Lactococcus lactis subsp cremoris GE214.</title>
        <authorList>
            <person name="Ladero V."/>
            <person name="Linares D.M."/>
            <person name="del Rio B."/>
            <person name="Mayo B."/>
            <person name="Martin M.C."/>
            <person name="Fernandez M."/>
            <person name="Alvarez M.A."/>
        </authorList>
    </citation>
    <scope>NUCLEOTIDE SEQUENCE [LARGE SCALE GENOMIC DNA]</scope>
    <source>
        <strain evidence="7 8">GE214</strain>
    </source>
</reference>
<dbReference type="EMBL" id="AZSI01000003">
    <property type="protein sequence ID" value="KEY63673.1"/>
    <property type="molecule type" value="Genomic_DNA"/>
</dbReference>
<sequence length="196" mass="21934">MAFKDWMNNLRDYFVEDDEEFNEPTRPVQESRPTVASTPKPKVEERKVQADYQSRRPAQTTPKPQTQTAAPKRSASPFSKPMPEKIVQQQTVSQAQSLAATVSTIAIKEPRAYADIMESARIVKNGECVLVNFKFMGDAQARRSIDFMTGVVFTLDGDIQNVGGQIFLMTPANITVDAAKEMSILAGQNFESYDIY</sequence>
<evidence type="ECO:0000256" key="6">
    <source>
        <dbReference type="SAM" id="MobiDB-lite"/>
    </source>
</evidence>
<dbReference type="GO" id="GO:0000917">
    <property type="term" value="P:division septum assembly"/>
    <property type="evidence" value="ECO:0007669"/>
    <property type="project" value="UniProtKB-KW"/>
</dbReference>
<evidence type="ECO:0000256" key="1">
    <source>
        <dbReference type="ARBA" id="ARBA00022618"/>
    </source>
</evidence>
<comment type="similarity">
    <text evidence="5">Belongs to the SepF family.</text>
</comment>
<comment type="subcellular location">
    <subcellularLocation>
        <location evidence="5">Cytoplasm</location>
    </subcellularLocation>
    <text evidence="5">Localizes to the division site, in a FtsZ-dependent manner.</text>
</comment>
<comment type="function">
    <text evidence="4 5">Cell division protein that is part of the divisome complex and is recruited early to the Z-ring. Probably stimulates Z-ring formation, perhaps through the cross-linking of FtsZ protofilaments. Its function overlaps with FtsA.</text>
</comment>
<dbReference type="RefSeq" id="WP_042747585.1">
    <property type="nucleotide sequence ID" value="NZ_AZSI01000003.1"/>
</dbReference>
<keyword evidence="5" id="KW-0963">Cytoplasm</keyword>
<dbReference type="PATRIC" id="fig|1415168.3.peg.133"/>
<evidence type="ECO:0000256" key="3">
    <source>
        <dbReference type="ARBA" id="ARBA00023306"/>
    </source>
</evidence>
<dbReference type="GO" id="GO:0005737">
    <property type="term" value="C:cytoplasm"/>
    <property type="evidence" value="ECO:0007669"/>
    <property type="project" value="UniProtKB-SubCell"/>
</dbReference>
<comment type="caution">
    <text evidence="7">The sequence shown here is derived from an EMBL/GenBank/DDBJ whole genome shotgun (WGS) entry which is preliminary data.</text>
</comment>
<dbReference type="InterPro" id="IPR023052">
    <property type="entry name" value="Cell_div_SepF"/>
</dbReference>
<evidence type="ECO:0000256" key="2">
    <source>
        <dbReference type="ARBA" id="ARBA00023210"/>
    </source>
</evidence>
<accession>A0A084AEE4</accession>
<keyword evidence="3 5" id="KW-0131">Cell cycle</keyword>
<feature type="compositionally biased region" description="Low complexity" evidence="6">
    <location>
        <begin position="57"/>
        <end position="72"/>
    </location>
</feature>
<name>A0A084AEE4_LACLC</name>
<dbReference type="AlphaFoldDB" id="A0A084AEE4"/>
<dbReference type="Proteomes" id="UP000028401">
    <property type="component" value="Unassembled WGS sequence"/>
</dbReference>
<feature type="region of interest" description="Disordered" evidence="6">
    <location>
        <begin position="15"/>
        <end position="80"/>
    </location>
</feature>
<protein>
    <recommendedName>
        <fullName evidence="5">Cell division protein SepF</fullName>
    </recommendedName>
</protein>
<evidence type="ECO:0000313" key="8">
    <source>
        <dbReference type="Proteomes" id="UP000028401"/>
    </source>
</evidence>
<dbReference type="PANTHER" id="PTHR35798">
    <property type="entry name" value="CELL DIVISION PROTEIN SEPF"/>
    <property type="match status" value="1"/>
</dbReference>
<keyword evidence="2 5" id="KW-0717">Septation</keyword>
<dbReference type="HAMAP" id="MF_01197">
    <property type="entry name" value="SepF"/>
    <property type="match status" value="1"/>
</dbReference>
<dbReference type="InterPro" id="IPR007561">
    <property type="entry name" value="Cell_div_SepF/SepF-rel"/>
</dbReference>
<dbReference type="InterPro" id="IPR038594">
    <property type="entry name" value="SepF-like_sf"/>
</dbReference>
<keyword evidence="1 5" id="KW-0132">Cell division</keyword>
<evidence type="ECO:0000256" key="5">
    <source>
        <dbReference type="HAMAP-Rule" id="MF_01197"/>
    </source>
</evidence>